<dbReference type="OrthoDB" id="10262929at2759"/>
<keyword evidence="1 2" id="KW-0175">Coiled coil</keyword>
<name>A0A7M5WY28_9CNID</name>
<dbReference type="AlphaFoldDB" id="A0A7M5WY28"/>
<sequence length="772" mass="90014">MSSRKTENYEHQPEDGGQKQNSGEDYDIGGIIFPIAPKPSYENAEQSGINSTPAFQCIDDLLTEGKITGAKAAWYKSKYQDLLQQLKLTRETESKYLHEGKELMQLVQKQQSDIEQGELFPAGVDNETNRLRADLLKSSNELAACNERIYQLDFNMNGLKEEKRLLASEFERLPKKEEIDKKIKDYTQEIEELRLDIAQRLHECKSLKDEQGTRNGQAELIHGDLEKLESDEQKLKDKLVKIYGEPAHISKQCELVNRQIRDLLEKNKLNEANVTEVDAEFMKFCAKKDVLLIEKEQLAKALENQRILYEEKEKEVDLLMKECDLAKERQAELLGDRTSLDLKIKHVKVDKKTEHDAHARKLREKDRDLKILKKADVHLKVMKDGLAHTKNIYDKIKIEVDLQPRDDGTLMEKRRELQREVDIAKRAFTQQNSLTLHEKQVVEKGCQEEDRLLCEQGQLRIDVIDLSRLSQIKTDEREQKARDFLKAELRYHKAIEDLKTKELSIQDNAKKLTEVQRRLEDFAKLYDIIKNERNKCVNLIQTSTQRAAEMQEKIKILQNEIEILRTAAAAKDRQYQKAKLKHSNAVVIRDSLRNEVSKQQISAEELREQMEQQRLAISKLNDMINKAEENMVELRRQYELSVQERNKRGIQLIERNEEVCVLYEKINVQGSVIRNGDMEMQSREEEMRFLKMEASDLRRQIDLLKGSLPNKQALDRELTTLQIQLAQCHDYIVDLEHSLEDSGNVDRMRFLDGKDPTRDELATKVETVWDIA</sequence>
<feature type="domain" description="Cilia- and flagella-associated protein 58 central coiled coil" evidence="4">
    <location>
        <begin position="493"/>
        <end position="703"/>
    </location>
</feature>
<organism evidence="5 6">
    <name type="scientific">Clytia hemisphaerica</name>
    <dbReference type="NCBI Taxonomy" id="252671"/>
    <lineage>
        <taxon>Eukaryota</taxon>
        <taxon>Metazoa</taxon>
        <taxon>Cnidaria</taxon>
        <taxon>Hydrozoa</taxon>
        <taxon>Hydroidolina</taxon>
        <taxon>Leptothecata</taxon>
        <taxon>Obeliida</taxon>
        <taxon>Clytiidae</taxon>
        <taxon>Clytia</taxon>
    </lineage>
</organism>
<feature type="region of interest" description="Disordered" evidence="3">
    <location>
        <begin position="1"/>
        <end position="26"/>
    </location>
</feature>
<dbReference type="PANTHER" id="PTHR32083:SF34">
    <property type="entry name" value="COILED-COIL DOMAIN-CONTAINING PROTEIN 146"/>
    <property type="match status" value="1"/>
</dbReference>
<evidence type="ECO:0000256" key="1">
    <source>
        <dbReference type="ARBA" id="ARBA00023054"/>
    </source>
</evidence>
<dbReference type="Pfam" id="PF21771">
    <property type="entry name" value="CFAP58_CC"/>
    <property type="match status" value="1"/>
</dbReference>
<proteinExistence type="predicted"/>
<dbReference type="EnsemblMetazoa" id="CLYHEMT014381.1">
    <property type="protein sequence ID" value="CLYHEMP014381.1"/>
    <property type="gene ID" value="CLYHEMG014381"/>
</dbReference>
<evidence type="ECO:0000259" key="4">
    <source>
        <dbReference type="Pfam" id="PF21771"/>
    </source>
</evidence>
<reference evidence="5" key="1">
    <citation type="submission" date="2021-01" db="UniProtKB">
        <authorList>
            <consortium name="EnsemblMetazoa"/>
        </authorList>
    </citation>
    <scope>IDENTIFICATION</scope>
</reference>
<dbReference type="PANTHER" id="PTHR32083">
    <property type="entry name" value="CILIA AND FLAGELLA-ASSOCIATED PROTEIN 58-RELATED"/>
    <property type="match status" value="1"/>
</dbReference>
<protein>
    <recommendedName>
        <fullName evidence="4">Cilia- and flagella-associated protein 58 central coiled coil domain-containing protein</fullName>
    </recommendedName>
</protein>
<feature type="compositionally biased region" description="Basic and acidic residues" evidence="3">
    <location>
        <begin position="1"/>
        <end position="17"/>
    </location>
</feature>
<feature type="coiled-coil region" evidence="2">
    <location>
        <begin position="292"/>
        <end position="329"/>
    </location>
</feature>
<evidence type="ECO:0000256" key="3">
    <source>
        <dbReference type="SAM" id="MobiDB-lite"/>
    </source>
</evidence>
<dbReference type="Proteomes" id="UP000594262">
    <property type="component" value="Unplaced"/>
</dbReference>
<feature type="coiled-coil region" evidence="2">
    <location>
        <begin position="176"/>
        <end position="245"/>
    </location>
</feature>
<dbReference type="GO" id="GO:0005856">
    <property type="term" value="C:cytoskeleton"/>
    <property type="evidence" value="ECO:0007669"/>
    <property type="project" value="TreeGrafter"/>
</dbReference>
<dbReference type="InterPro" id="IPR049270">
    <property type="entry name" value="CFAP58_CC"/>
</dbReference>
<keyword evidence="6" id="KW-1185">Reference proteome</keyword>
<evidence type="ECO:0000313" key="6">
    <source>
        <dbReference type="Proteomes" id="UP000594262"/>
    </source>
</evidence>
<evidence type="ECO:0000313" key="5">
    <source>
        <dbReference type="EnsemblMetazoa" id="CLYHEMP014381.1"/>
    </source>
</evidence>
<evidence type="ECO:0000256" key="2">
    <source>
        <dbReference type="SAM" id="Coils"/>
    </source>
</evidence>
<accession>A0A7M5WY28</accession>
<feature type="coiled-coil region" evidence="2">
    <location>
        <begin position="512"/>
        <end position="644"/>
    </location>
</feature>